<dbReference type="EMBL" id="LT551507">
    <property type="protein sequence ID" value="SAL96978.1"/>
    <property type="molecule type" value="Genomic_DNA"/>
</dbReference>
<dbReference type="GO" id="GO:0016020">
    <property type="term" value="C:membrane"/>
    <property type="evidence" value="ECO:0007669"/>
    <property type="project" value="UniProtKB-SubCell"/>
</dbReference>
<dbReference type="Proteomes" id="UP000078561">
    <property type="component" value="Unassembled WGS sequence"/>
</dbReference>
<evidence type="ECO:0000256" key="3">
    <source>
        <dbReference type="ARBA" id="ARBA00022989"/>
    </source>
</evidence>
<dbReference type="Pfam" id="PF04193">
    <property type="entry name" value="PQ-loop"/>
    <property type="match status" value="2"/>
</dbReference>
<evidence type="ECO:0000313" key="6">
    <source>
        <dbReference type="EMBL" id="SAL96978.1"/>
    </source>
</evidence>
<evidence type="ECO:0000256" key="5">
    <source>
        <dbReference type="SAM" id="Phobius"/>
    </source>
</evidence>
<keyword evidence="4 5" id="KW-0472">Membrane</keyword>
<dbReference type="OMA" id="FYLCNKH"/>
<comment type="subcellular location">
    <subcellularLocation>
        <location evidence="1">Membrane</location>
        <topology evidence="1">Multi-pass membrane protein</topology>
    </subcellularLocation>
</comment>
<dbReference type="Gene3D" id="1.20.1280.290">
    <property type="match status" value="2"/>
</dbReference>
<feature type="transmembrane region" description="Helical" evidence="5">
    <location>
        <begin position="14"/>
        <end position="31"/>
    </location>
</feature>
<dbReference type="InterPro" id="IPR006603">
    <property type="entry name" value="PQ-loop_rpt"/>
</dbReference>
<protein>
    <submittedName>
        <fullName evidence="6">Uncharacterized protein</fullName>
    </submittedName>
</protein>
<accession>A0A163LV63</accession>
<keyword evidence="2 5" id="KW-0812">Transmembrane</keyword>
<dbReference type="InParanoid" id="A0A163LV63"/>
<feature type="transmembrane region" description="Helical" evidence="5">
    <location>
        <begin position="51"/>
        <end position="72"/>
    </location>
</feature>
<dbReference type="OrthoDB" id="19344at2759"/>
<organism evidence="6">
    <name type="scientific">Absidia glauca</name>
    <name type="common">Pin mould</name>
    <dbReference type="NCBI Taxonomy" id="4829"/>
    <lineage>
        <taxon>Eukaryota</taxon>
        <taxon>Fungi</taxon>
        <taxon>Fungi incertae sedis</taxon>
        <taxon>Mucoromycota</taxon>
        <taxon>Mucoromycotina</taxon>
        <taxon>Mucoromycetes</taxon>
        <taxon>Mucorales</taxon>
        <taxon>Cunninghamellaceae</taxon>
        <taxon>Absidia</taxon>
    </lineage>
</organism>
<proteinExistence type="predicted"/>
<evidence type="ECO:0000313" key="7">
    <source>
        <dbReference type="Proteomes" id="UP000078561"/>
    </source>
</evidence>
<evidence type="ECO:0000256" key="4">
    <source>
        <dbReference type="ARBA" id="ARBA00023136"/>
    </source>
</evidence>
<keyword evidence="3 5" id="KW-1133">Transmembrane helix</keyword>
<name>A0A163LV63_ABSGL</name>
<sequence length="205" mass="22988">MTTPLLCEPHHDASSFYISGFLCLGIVVSYLPQHYRIIATKTSEGFSPWFLLLGVVSSTSSFFNIVLLQWHALTCCPSLVNDKLVFGKFDGSASNWFVLFLVYFPDDHKRHQSSRSEEWKVSLTIAGLCLAHLALSFMISLGLLSFVGGPADHRWTNMWAGFLGVLSMVLAGMQYFPQIWKTWKRKEAGALSIPMMILQTPGNTF</sequence>
<dbReference type="AlphaFoldDB" id="A0A163LV63"/>
<keyword evidence="7" id="KW-1185">Reference proteome</keyword>
<feature type="transmembrane region" description="Helical" evidence="5">
    <location>
        <begin position="158"/>
        <end position="176"/>
    </location>
</feature>
<dbReference type="PANTHER" id="PTHR16201:SF11">
    <property type="entry name" value="PQ-LOOP REPEAT-CONTAINING PROTEIN"/>
    <property type="match status" value="1"/>
</dbReference>
<dbReference type="PANTHER" id="PTHR16201">
    <property type="entry name" value="SEVEN TRANSMEMBRANE PROTEIN 1-RELATED"/>
    <property type="match status" value="1"/>
</dbReference>
<reference evidence="6" key="1">
    <citation type="submission" date="2016-04" db="EMBL/GenBank/DDBJ databases">
        <authorList>
            <person name="Evans L.H."/>
            <person name="Alamgir A."/>
            <person name="Owens N."/>
            <person name="Weber N.D."/>
            <person name="Virtaneva K."/>
            <person name="Barbian K."/>
            <person name="Babar A."/>
            <person name="Rosenke K."/>
        </authorList>
    </citation>
    <scope>NUCLEOTIDE SEQUENCE [LARGE SCALE GENOMIC DNA]</scope>
    <source>
        <strain evidence="6">CBS 101.48</strain>
    </source>
</reference>
<dbReference type="SMART" id="SM00679">
    <property type="entry name" value="CTNS"/>
    <property type="match status" value="2"/>
</dbReference>
<dbReference type="InterPro" id="IPR051415">
    <property type="entry name" value="LAAT-1"/>
</dbReference>
<evidence type="ECO:0000256" key="1">
    <source>
        <dbReference type="ARBA" id="ARBA00004141"/>
    </source>
</evidence>
<feature type="transmembrane region" description="Helical" evidence="5">
    <location>
        <begin position="125"/>
        <end position="146"/>
    </location>
</feature>
<gene>
    <name evidence="6" type="primary">ABSGL_02436.1 scaffold 3452</name>
</gene>
<evidence type="ECO:0000256" key="2">
    <source>
        <dbReference type="ARBA" id="ARBA00022692"/>
    </source>
</evidence>